<protein>
    <recommendedName>
        <fullName evidence="6">Ribosomal protein L11 methyltransferase</fullName>
        <shortName evidence="6">L11 Mtase</shortName>
        <ecNumber evidence="6">2.1.1.-</ecNumber>
    </recommendedName>
</protein>
<evidence type="ECO:0000256" key="2">
    <source>
        <dbReference type="ARBA" id="ARBA00022490"/>
    </source>
</evidence>
<evidence type="ECO:0000256" key="6">
    <source>
        <dbReference type="HAMAP-Rule" id="MF_00735"/>
    </source>
</evidence>
<evidence type="ECO:0000256" key="1">
    <source>
        <dbReference type="ARBA" id="ARBA00009741"/>
    </source>
</evidence>
<evidence type="ECO:0000256" key="3">
    <source>
        <dbReference type="ARBA" id="ARBA00022603"/>
    </source>
</evidence>
<keyword evidence="8" id="KW-1185">Reference proteome</keyword>
<keyword evidence="3 6" id="KW-0489">Methyltransferase</keyword>
<dbReference type="Pfam" id="PF06325">
    <property type="entry name" value="PrmA"/>
    <property type="match status" value="1"/>
</dbReference>
<dbReference type="NCBIfam" id="NF001785">
    <property type="entry name" value="PRK00517.2-2"/>
    <property type="match status" value="1"/>
</dbReference>
<feature type="binding site" evidence="6">
    <location>
        <position position="133"/>
    </location>
    <ligand>
        <name>S-adenosyl-L-methionine</name>
        <dbReference type="ChEBI" id="CHEBI:59789"/>
    </ligand>
</feature>
<organism evidence="7 8">
    <name type="scientific">Nonlabens marinus S1-08</name>
    <dbReference type="NCBI Taxonomy" id="1454201"/>
    <lineage>
        <taxon>Bacteria</taxon>
        <taxon>Pseudomonadati</taxon>
        <taxon>Bacteroidota</taxon>
        <taxon>Flavobacteriia</taxon>
        <taxon>Flavobacteriales</taxon>
        <taxon>Flavobacteriaceae</taxon>
        <taxon>Nonlabens</taxon>
    </lineage>
</organism>
<dbReference type="InterPro" id="IPR050078">
    <property type="entry name" value="Ribosomal_L11_MeTrfase_PrmA"/>
</dbReference>
<evidence type="ECO:0000313" key="8">
    <source>
        <dbReference type="Proteomes" id="UP000031760"/>
    </source>
</evidence>
<feature type="binding site" evidence="6">
    <location>
        <position position="154"/>
    </location>
    <ligand>
        <name>S-adenosyl-L-methionine</name>
        <dbReference type="ChEBI" id="CHEBI:59789"/>
    </ligand>
</feature>
<dbReference type="STRING" id="1454201.NMS_1685"/>
<gene>
    <name evidence="6" type="primary">prmA</name>
    <name evidence="7" type="ORF">NMS_1685</name>
</gene>
<name>W8VQJ5_9FLAO</name>
<keyword evidence="2 6" id="KW-0963">Cytoplasm</keyword>
<dbReference type="EMBL" id="AP014548">
    <property type="protein sequence ID" value="BAO55694.1"/>
    <property type="molecule type" value="Genomic_DNA"/>
</dbReference>
<dbReference type="CDD" id="cd02440">
    <property type="entry name" value="AdoMet_MTases"/>
    <property type="match status" value="1"/>
</dbReference>
<comment type="similarity">
    <text evidence="1 6">Belongs to the methyltransferase superfamily. PrmA family.</text>
</comment>
<dbReference type="PANTHER" id="PTHR43648:SF1">
    <property type="entry name" value="ELECTRON TRANSFER FLAVOPROTEIN BETA SUBUNIT LYSINE METHYLTRANSFERASE"/>
    <property type="match status" value="1"/>
</dbReference>
<dbReference type="GO" id="GO:0005737">
    <property type="term" value="C:cytoplasm"/>
    <property type="evidence" value="ECO:0007669"/>
    <property type="project" value="UniProtKB-SubCell"/>
</dbReference>
<dbReference type="KEGG" id="nmf:NMS_1685"/>
<reference evidence="7 8" key="1">
    <citation type="journal article" date="2014" name="Proc. Natl. Acad. Sci. U.S.A.">
        <title>Functional characterization of flavobacteria rhodopsins reveals a unique class of light-driven chloride pump in bacteria.</title>
        <authorList>
            <person name="Yoshizawa S."/>
            <person name="Kumagai Y."/>
            <person name="Kim H."/>
            <person name="Ogura Y."/>
            <person name="Hayashi T."/>
            <person name="Iwasaki W."/>
            <person name="DeLong E.F."/>
            <person name="Kogure K."/>
        </authorList>
    </citation>
    <scope>NUCLEOTIDE SEQUENCE [LARGE SCALE GENOMIC DNA]</scope>
    <source>
        <strain evidence="7 8">S1-08</strain>
    </source>
</reference>
<dbReference type="GO" id="GO:0005840">
    <property type="term" value="C:ribosome"/>
    <property type="evidence" value="ECO:0007669"/>
    <property type="project" value="UniProtKB-KW"/>
</dbReference>
<proteinExistence type="inferred from homology"/>
<comment type="catalytic activity">
    <reaction evidence="6">
        <text>L-lysyl-[protein] + 3 S-adenosyl-L-methionine = N(6),N(6),N(6)-trimethyl-L-lysyl-[protein] + 3 S-adenosyl-L-homocysteine + 3 H(+)</text>
        <dbReference type="Rhea" id="RHEA:54192"/>
        <dbReference type="Rhea" id="RHEA-COMP:9752"/>
        <dbReference type="Rhea" id="RHEA-COMP:13826"/>
        <dbReference type="ChEBI" id="CHEBI:15378"/>
        <dbReference type="ChEBI" id="CHEBI:29969"/>
        <dbReference type="ChEBI" id="CHEBI:57856"/>
        <dbReference type="ChEBI" id="CHEBI:59789"/>
        <dbReference type="ChEBI" id="CHEBI:61961"/>
    </reaction>
</comment>
<accession>W8VQJ5</accession>
<keyword evidence="4 6" id="KW-0808">Transferase</keyword>
<dbReference type="PANTHER" id="PTHR43648">
    <property type="entry name" value="ELECTRON TRANSFER FLAVOPROTEIN BETA SUBUNIT LYSINE METHYLTRANSFERASE"/>
    <property type="match status" value="1"/>
</dbReference>
<dbReference type="OrthoDB" id="9785995at2"/>
<dbReference type="HAMAP" id="MF_00735">
    <property type="entry name" value="Methyltr_PrmA"/>
    <property type="match status" value="1"/>
</dbReference>
<dbReference type="SUPFAM" id="SSF53335">
    <property type="entry name" value="S-adenosyl-L-methionine-dependent methyltransferases"/>
    <property type="match status" value="1"/>
</dbReference>
<evidence type="ECO:0000256" key="5">
    <source>
        <dbReference type="ARBA" id="ARBA00022691"/>
    </source>
</evidence>
<comment type="function">
    <text evidence="6">Methylates ribosomal protein L11.</text>
</comment>
<comment type="subcellular location">
    <subcellularLocation>
        <location evidence="6">Cytoplasm</location>
    </subcellularLocation>
</comment>
<evidence type="ECO:0000256" key="4">
    <source>
        <dbReference type="ARBA" id="ARBA00022679"/>
    </source>
</evidence>
<keyword evidence="7" id="KW-0687">Ribonucleoprotein</keyword>
<dbReference type="AlphaFoldDB" id="W8VQJ5"/>
<dbReference type="RefSeq" id="WP_041496251.1">
    <property type="nucleotide sequence ID" value="NZ_AP014548.1"/>
</dbReference>
<dbReference type="PIRSF" id="PIRSF000401">
    <property type="entry name" value="RPL11_MTase"/>
    <property type="match status" value="1"/>
</dbReference>
<keyword evidence="7" id="KW-0689">Ribosomal protein</keyword>
<dbReference type="GO" id="GO:0032259">
    <property type="term" value="P:methylation"/>
    <property type="evidence" value="ECO:0007669"/>
    <property type="project" value="UniProtKB-KW"/>
</dbReference>
<dbReference type="Proteomes" id="UP000031760">
    <property type="component" value="Chromosome"/>
</dbReference>
<dbReference type="InterPro" id="IPR004498">
    <property type="entry name" value="Ribosomal_PrmA_MeTrfase"/>
</dbReference>
<dbReference type="GO" id="GO:0008276">
    <property type="term" value="F:protein methyltransferase activity"/>
    <property type="evidence" value="ECO:0007669"/>
    <property type="project" value="UniProtKB-UniRule"/>
</dbReference>
<dbReference type="EC" id="2.1.1.-" evidence="6"/>
<dbReference type="Gene3D" id="3.40.50.150">
    <property type="entry name" value="Vaccinia Virus protein VP39"/>
    <property type="match status" value="1"/>
</dbReference>
<evidence type="ECO:0000313" key="7">
    <source>
        <dbReference type="EMBL" id="BAO55694.1"/>
    </source>
</evidence>
<sequence length="282" mass="31582">MSKVTDQLYVEYTFTVEPTEPWNDILASDLGALGFESFMETDEGLLAYVQKDIDHEDLLKDLELLQNDLVEIAFAKADIPATNWNHEWESNFEPIVVQDRCEVRAPFHPSHDTEFDIVIEPKMSFGTGHHQTTHMMLEHLLELNVQGQKVLDMGSGTGVLAILAQMRGASTVDAIDIDTWCYENALENVERNKVDQVTVILGGAEQLVDKYYDTIIANINRNILLADIPTYAQCLSSGGRLLLSGFYEVDLDAIKAACVAAGMEYVSHKKKADWVAPVFLKK</sequence>
<feature type="binding site" evidence="6">
    <location>
        <position position="218"/>
    </location>
    <ligand>
        <name>S-adenosyl-L-methionine</name>
        <dbReference type="ChEBI" id="CHEBI:59789"/>
    </ligand>
</feature>
<feature type="binding site" evidence="6">
    <location>
        <position position="176"/>
    </location>
    <ligand>
        <name>S-adenosyl-L-methionine</name>
        <dbReference type="ChEBI" id="CHEBI:59789"/>
    </ligand>
</feature>
<dbReference type="InterPro" id="IPR029063">
    <property type="entry name" value="SAM-dependent_MTases_sf"/>
</dbReference>
<dbReference type="HOGENOM" id="CLU_049382_0_0_10"/>
<keyword evidence="5 6" id="KW-0949">S-adenosyl-L-methionine</keyword>